<protein>
    <submittedName>
        <fullName evidence="2">DUF962 domain protein</fullName>
    </submittedName>
</protein>
<feature type="transmembrane region" description="Helical" evidence="1">
    <location>
        <begin position="54"/>
        <end position="78"/>
    </location>
</feature>
<name>A0A1F8AHI0_9EURO</name>
<dbReference type="GO" id="GO:0005783">
    <property type="term" value="C:endoplasmic reticulum"/>
    <property type="evidence" value="ECO:0007669"/>
    <property type="project" value="TreeGrafter"/>
</dbReference>
<dbReference type="GO" id="GO:0046521">
    <property type="term" value="P:sphingoid catabolic process"/>
    <property type="evidence" value="ECO:0007669"/>
    <property type="project" value="TreeGrafter"/>
</dbReference>
<reference evidence="2 3" key="1">
    <citation type="journal article" date="2016" name="Genome Biol. Evol.">
        <title>Draft genome sequence of an aflatoxigenic Aspergillus species, A. bombycis.</title>
        <authorList>
            <person name="Moore G.G."/>
            <person name="Mack B.M."/>
            <person name="Beltz S.B."/>
            <person name="Gilbert M.K."/>
        </authorList>
    </citation>
    <scope>NUCLEOTIDE SEQUENCE [LARGE SCALE GENOMIC DNA]</scope>
    <source>
        <strain evidence="3">NRRL 26010</strain>
    </source>
</reference>
<organism evidence="2 3">
    <name type="scientific">Aspergillus bombycis</name>
    <dbReference type="NCBI Taxonomy" id="109264"/>
    <lineage>
        <taxon>Eukaryota</taxon>
        <taxon>Fungi</taxon>
        <taxon>Dikarya</taxon>
        <taxon>Ascomycota</taxon>
        <taxon>Pezizomycotina</taxon>
        <taxon>Eurotiomycetes</taxon>
        <taxon>Eurotiomycetidae</taxon>
        <taxon>Eurotiales</taxon>
        <taxon>Aspergillaceae</taxon>
        <taxon>Aspergillus</taxon>
    </lineage>
</organism>
<dbReference type="Pfam" id="PF06127">
    <property type="entry name" value="Mpo1-like"/>
    <property type="match status" value="1"/>
</dbReference>
<comment type="caution">
    <text evidence="2">The sequence shown here is derived from an EMBL/GenBank/DDBJ whole genome shotgun (WGS) entry which is preliminary data.</text>
</comment>
<dbReference type="AlphaFoldDB" id="A0A1F8AHI0"/>
<proteinExistence type="predicted"/>
<keyword evidence="3" id="KW-1185">Reference proteome</keyword>
<feature type="transmembrane region" description="Helical" evidence="1">
    <location>
        <begin position="173"/>
        <end position="193"/>
    </location>
</feature>
<keyword evidence="1" id="KW-0472">Membrane</keyword>
<keyword evidence="1" id="KW-1133">Transmembrane helix</keyword>
<dbReference type="PANTHER" id="PTHR28026">
    <property type="entry name" value="DUF962 DOMAIN PROTEIN (AFU_ORTHOLOGUE AFUA_8G05310)"/>
    <property type="match status" value="1"/>
</dbReference>
<feature type="transmembrane region" description="Helical" evidence="1">
    <location>
        <begin position="139"/>
        <end position="161"/>
    </location>
</feature>
<evidence type="ECO:0000313" key="3">
    <source>
        <dbReference type="Proteomes" id="UP000179179"/>
    </source>
</evidence>
<feature type="transmembrane region" description="Helical" evidence="1">
    <location>
        <begin position="115"/>
        <end position="132"/>
    </location>
</feature>
<dbReference type="PANTHER" id="PTHR28026:SF9">
    <property type="entry name" value="2-HYDROXY-PALMITIC ACID DIOXYGENASE MPO1"/>
    <property type="match status" value="1"/>
</dbReference>
<evidence type="ECO:0000256" key="1">
    <source>
        <dbReference type="SAM" id="Phobius"/>
    </source>
</evidence>
<keyword evidence="1" id="KW-0812">Transmembrane</keyword>
<dbReference type="Proteomes" id="UP000179179">
    <property type="component" value="Unassembled WGS sequence"/>
</dbReference>
<dbReference type="GO" id="GO:0016020">
    <property type="term" value="C:membrane"/>
    <property type="evidence" value="ECO:0007669"/>
    <property type="project" value="GOC"/>
</dbReference>
<accession>A0A1F8AHI0</accession>
<sequence length="223" mass="24651">SNWQKKGLLYGYLQASTISLRGDDTPSGLITNMALNLEKQLLFYGAYHNNPVNVAIHVTCVPILLFTGIALASNSPALFNLPDVLRFEHLPLNLGTIGALIYSTFYILLEPVAGALIAPIIIGGAAFANHLLTTYGTDMNYWFGGIHVASWLLQFVGHGAFERRAPALLDNLIQALLLAPLFVWIEILFFFGYRPELKARYDQSVQKEIAAFKEKKNKGGKIN</sequence>
<dbReference type="EMBL" id="LYCR01000002">
    <property type="protein sequence ID" value="OGM50879.1"/>
    <property type="molecule type" value="Genomic_DNA"/>
</dbReference>
<dbReference type="RefSeq" id="XP_022394596.1">
    <property type="nucleotide sequence ID" value="XM_022527574.1"/>
</dbReference>
<dbReference type="InterPro" id="IPR009305">
    <property type="entry name" value="Mpo1-like"/>
</dbReference>
<gene>
    <name evidence="2" type="ORF">ABOM_000444</name>
</gene>
<dbReference type="OrthoDB" id="2124888at2759"/>
<dbReference type="GeneID" id="34443834"/>
<evidence type="ECO:0000313" key="2">
    <source>
        <dbReference type="EMBL" id="OGM50879.1"/>
    </source>
</evidence>
<feature type="transmembrane region" description="Helical" evidence="1">
    <location>
        <begin position="90"/>
        <end position="109"/>
    </location>
</feature>
<feature type="non-terminal residue" evidence="2">
    <location>
        <position position="1"/>
    </location>
</feature>